<dbReference type="Pfam" id="PF07980">
    <property type="entry name" value="SusD_RagB"/>
    <property type="match status" value="1"/>
</dbReference>
<feature type="domain" description="RagB/SusD" evidence="6">
    <location>
        <begin position="303"/>
        <end position="452"/>
    </location>
</feature>
<dbReference type="InterPro" id="IPR012944">
    <property type="entry name" value="SusD_RagB_dom"/>
</dbReference>
<comment type="subcellular location">
    <subcellularLocation>
        <location evidence="1">Cell outer membrane</location>
    </subcellularLocation>
</comment>
<keyword evidence="9" id="KW-1185">Reference proteome</keyword>
<dbReference type="EMBL" id="RIAR02000001">
    <property type="protein sequence ID" value="NSL86949.1"/>
    <property type="molecule type" value="Genomic_DNA"/>
</dbReference>
<dbReference type="Pfam" id="PF14322">
    <property type="entry name" value="SusD-like_3"/>
    <property type="match status" value="1"/>
</dbReference>
<comment type="similarity">
    <text evidence="2">Belongs to the SusD family.</text>
</comment>
<dbReference type="InterPro" id="IPR011990">
    <property type="entry name" value="TPR-like_helical_dom_sf"/>
</dbReference>
<dbReference type="Proteomes" id="UP000281028">
    <property type="component" value="Unassembled WGS sequence"/>
</dbReference>
<dbReference type="CDD" id="cd08977">
    <property type="entry name" value="SusD"/>
    <property type="match status" value="1"/>
</dbReference>
<comment type="caution">
    <text evidence="8">The sequence shown here is derived from an EMBL/GenBank/DDBJ whole genome shotgun (WGS) entry which is preliminary data.</text>
</comment>
<keyword evidence="3" id="KW-0732">Signal</keyword>
<evidence type="ECO:0000313" key="9">
    <source>
        <dbReference type="Proteomes" id="UP000281028"/>
    </source>
</evidence>
<dbReference type="PROSITE" id="PS51257">
    <property type="entry name" value="PROKAR_LIPOPROTEIN"/>
    <property type="match status" value="1"/>
</dbReference>
<evidence type="ECO:0000256" key="2">
    <source>
        <dbReference type="ARBA" id="ARBA00006275"/>
    </source>
</evidence>
<keyword evidence="5" id="KW-0998">Cell outer membrane</keyword>
<protein>
    <submittedName>
        <fullName evidence="8">RagB/SusD family nutrient uptake outer membrane protein</fullName>
    </submittedName>
</protein>
<accession>A0A9Q5D2R9</accession>
<dbReference type="OrthoDB" id="625727at2"/>
<evidence type="ECO:0000256" key="4">
    <source>
        <dbReference type="ARBA" id="ARBA00023136"/>
    </source>
</evidence>
<evidence type="ECO:0000256" key="3">
    <source>
        <dbReference type="ARBA" id="ARBA00022729"/>
    </source>
</evidence>
<name>A0A9Q5D2R9_9BACT</name>
<evidence type="ECO:0000259" key="7">
    <source>
        <dbReference type="Pfam" id="PF14322"/>
    </source>
</evidence>
<dbReference type="GO" id="GO:0009279">
    <property type="term" value="C:cell outer membrane"/>
    <property type="evidence" value="ECO:0007669"/>
    <property type="project" value="UniProtKB-SubCell"/>
</dbReference>
<gene>
    <name evidence="8" type="ORF">ECE50_008920</name>
</gene>
<feature type="domain" description="SusD-like N-terminal" evidence="7">
    <location>
        <begin position="96"/>
        <end position="221"/>
    </location>
</feature>
<dbReference type="InterPro" id="IPR033985">
    <property type="entry name" value="SusD-like_N"/>
</dbReference>
<evidence type="ECO:0000256" key="5">
    <source>
        <dbReference type="ARBA" id="ARBA00023237"/>
    </source>
</evidence>
<sequence>MKRKYAESLLLLVTGTLFLSACTKLIEVQSPVNQLASGKVFADDNTAISAITDIYGRFKGDAFLNASVMLCPALSADELSDYNGSLRGYNVNNVPANDNFTKGMWTNFYKLIYESNALLEGLSDSKNVSSSLRKQLYGEGLTIRAFCYFELVNFFGEVPLLLTTDVKANAVAPRNAAAAIYKQLIADLTAARDSLEDAYVSADRARINKSAATALLARVYLYTSNWKAAEEQASAVINNGMYSLNADLSKVFLKNSTETILQLWTPLGYTQLGAQLIPVSGNLSYALTPDFMNALSDKDLRKSTWTGNVVYGGSVTYYPAKYKLRQTATGPDAEYFILFRLAEQYLIRAEARARQEKISTALDDVNTLRHRVGIDSLQVNTLPEMLNAIEQERRMELFAEWGDRWFDLKRTGRIDAVMNRAKPGNWTSHAALYPIPQVELGANPALTQNKGY</sequence>
<dbReference type="Gene3D" id="1.25.40.390">
    <property type="match status" value="1"/>
</dbReference>
<evidence type="ECO:0000256" key="1">
    <source>
        <dbReference type="ARBA" id="ARBA00004442"/>
    </source>
</evidence>
<dbReference type="SUPFAM" id="SSF48452">
    <property type="entry name" value="TPR-like"/>
    <property type="match status" value="1"/>
</dbReference>
<evidence type="ECO:0000259" key="6">
    <source>
        <dbReference type="Pfam" id="PF07980"/>
    </source>
</evidence>
<organism evidence="8 9">
    <name type="scientific">Chitinophaga solisilvae</name>
    <dbReference type="NCBI Taxonomy" id="1233460"/>
    <lineage>
        <taxon>Bacteria</taxon>
        <taxon>Pseudomonadati</taxon>
        <taxon>Bacteroidota</taxon>
        <taxon>Chitinophagia</taxon>
        <taxon>Chitinophagales</taxon>
        <taxon>Chitinophagaceae</taxon>
        <taxon>Chitinophaga</taxon>
    </lineage>
</organism>
<dbReference type="AlphaFoldDB" id="A0A9Q5D2R9"/>
<reference evidence="8" key="1">
    <citation type="submission" date="2020-05" db="EMBL/GenBank/DDBJ databases">
        <title>Chitinophaga laudate sp. nov., isolated from a tropical peat swamp.</title>
        <authorList>
            <person name="Goh C.B.S."/>
            <person name="Lee M.S."/>
            <person name="Parimannan S."/>
            <person name="Pasbakhsh P."/>
            <person name="Yule C.M."/>
            <person name="Rajandas H."/>
            <person name="Loke S."/>
            <person name="Croft L."/>
            <person name="Tan J.B.L."/>
        </authorList>
    </citation>
    <scope>NUCLEOTIDE SEQUENCE</scope>
    <source>
        <strain evidence="8">Mgbs1</strain>
    </source>
</reference>
<evidence type="ECO:0000313" key="8">
    <source>
        <dbReference type="EMBL" id="NSL86949.1"/>
    </source>
</evidence>
<keyword evidence="4" id="KW-0472">Membrane</keyword>
<proteinExistence type="inferred from homology"/>